<dbReference type="InterPro" id="IPR022030">
    <property type="entry name" value="SF3A1_dom"/>
</dbReference>
<evidence type="ECO:0000256" key="1">
    <source>
        <dbReference type="ARBA" id="ARBA00004123"/>
    </source>
</evidence>
<reference evidence="9 10" key="1">
    <citation type="journal article" date="2023" name="G3 (Bethesda)">
        <title>A chromosome-level genome assembly of Zasmidium syzygii isolated from banana leaves.</title>
        <authorList>
            <person name="van Westerhoven A.C."/>
            <person name="Mehrabi R."/>
            <person name="Talebi R."/>
            <person name="Steentjes M.B.F."/>
            <person name="Corcolon B."/>
            <person name="Chong P.A."/>
            <person name="Kema G.H.J."/>
            <person name="Seidl M.F."/>
        </authorList>
    </citation>
    <scope>NUCLEOTIDE SEQUENCE [LARGE SCALE GENOMIC DNA]</scope>
    <source>
        <strain evidence="9 10">P124</strain>
    </source>
</reference>
<dbReference type="PROSITE" id="PS50128">
    <property type="entry name" value="SURP"/>
    <property type="match status" value="2"/>
</dbReference>
<dbReference type="InterPro" id="IPR035967">
    <property type="entry name" value="SWAP/Surp_sf"/>
</dbReference>
<evidence type="ECO:0000256" key="6">
    <source>
        <dbReference type="ARBA" id="ARBA00023242"/>
    </source>
</evidence>
<feature type="compositionally biased region" description="Basic and acidic residues" evidence="7">
    <location>
        <begin position="507"/>
        <end position="518"/>
    </location>
</feature>
<protein>
    <recommendedName>
        <fullName evidence="8">SURP motif domain-containing protein</fullName>
    </recommendedName>
</protein>
<dbReference type="SMART" id="SM00648">
    <property type="entry name" value="SWAP"/>
    <property type="match status" value="2"/>
</dbReference>
<comment type="subcellular location">
    <subcellularLocation>
        <location evidence="1">Nucleus</location>
    </subcellularLocation>
</comment>
<evidence type="ECO:0000259" key="8">
    <source>
        <dbReference type="PROSITE" id="PS50128"/>
    </source>
</evidence>
<evidence type="ECO:0000256" key="3">
    <source>
        <dbReference type="ARBA" id="ARBA00022728"/>
    </source>
</evidence>
<organism evidence="9 10">
    <name type="scientific">Zasmidium cellare</name>
    <name type="common">Wine cellar mold</name>
    <name type="synonym">Racodium cellare</name>
    <dbReference type="NCBI Taxonomy" id="395010"/>
    <lineage>
        <taxon>Eukaryota</taxon>
        <taxon>Fungi</taxon>
        <taxon>Dikarya</taxon>
        <taxon>Ascomycota</taxon>
        <taxon>Pezizomycotina</taxon>
        <taxon>Dothideomycetes</taxon>
        <taxon>Dothideomycetidae</taxon>
        <taxon>Mycosphaerellales</taxon>
        <taxon>Mycosphaerellaceae</taxon>
        <taxon>Zasmidium</taxon>
    </lineage>
</organism>
<evidence type="ECO:0000256" key="2">
    <source>
        <dbReference type="ARBA" id="ARBA00022664"/>
    </source>
</evidence>
<evidence type="ECO:0000256" key="5">
    <source>
        <dbReference type="ARBA" id="ARBA00023187"/>
    </source>
</evidence>
<proteinExistence type="predicted"/>
<feature type="domain" description="SURP motif" evidence="8">
    <location>
        <begin position="132"/>
        <end position="174"/>
    </location>
</feature>
<keyword evidence="2" id="KW-0507">mRNA processing</keyword>
<dbReference type="Pfam" id="PF01805">
    <property type="entry name" value="Surp"/>
    <property type="match status" value="2"/>
</dbReference>
<keyword evidence="6" id="KW-0539">Nucleus</keyword>
<keyword evidence="3" id="KW-0747">Spliceosome</keyword>
<dbReference type="Gene3D" id="1.10.10.790">
    <property type="entry name" value="Surp module"/>
    <property type="match status" value="2"/>
</dbReference>
<dbReference type="EMBL" id="JAXOVC010000012">
    <property type="protein sequence ID" value="KAK4495499.1"/>
    <property type="molecule type" value="Genomic_DNA"/>
</dbReference>
<dbReference type="InterPro" id="IPR045146">
    <property type="entry name" value="SF3A1"/>
</dbReference>
<feature type="region of interest" description="Disordered" evidence="7">
    <location>
        <begin position="306"/>
        <end position="343"/>
    </location>
</feature>
<name>A0ABR0E251_ZASCE</name>
<evidence type="ECO:0000256" key="7">
    <source>
        <dbReference type="SAM" id="MobiDB-lite"/>
    </source>
</evidence>
<comment type="caution">
    <text evidence="9">The sequence shown here is derived from an EMBL/GenBank/DDBJ whole genome shotgun (WGS) entry which is preliminary data.</text>
</comment>
<feature type="compositionally biased region" description="Polar residues" evidence="7">
    <location>
        <begin position="378"/>
        <end position="389"/>
    </location>
</feature>
<feature type="region of interest" description="Disordered" evidence="7">
    <location>
        <begin position="361"/>
        <end position="391"/>
    </location>
</feature>
<accession>A0ABR0E251</accession>
<feature type="domain" description="SURP motif" evidence="8">
    <location>
        <begin position="35"/>
        <end position="75"/>
    </location>
</feature>
<sequence length="518" mass="58258">MAASNGEDPNAAAQDDIAKRVPAGTVLPPRGVRDNIEKVAAYVARNGKPFEEKLLSGNRAAVTYLDPDDEYNPYYKWRLDENKAGRGVDTNKNITRKTEVGFEGKAVYVPPEPPEFKFSARMPTISAQDLEIVKLTALFAAKNGRSWITGLSQKEAGNYQFDFLRPQHSLNMYFNRLMEQYKDLLDGETENDGAAQKKRMAELEKNITNRFHVLESAKQRAEYQKYLDKKKVDKEEKAEAERIAFAQIDWHDFVVVATVVFDENDETAEMPPPKTLNDMMSLSLEQKANMTIDANRRLEEAMPTFDDYNQFNGHQPQYPAAQVLTPQPPASATPPQASPYALPNATPSLAVEREAARAAARQATQQARVRTDYVPQAQRRNQQQSTSICPNCKQAIPNDEMEQHMRIEMLSPEWREQMAKNQQRSSTTNLSTADVANNLKRLASQRADLFDAVGNPISEEEQSRRKRAEQGAYDGVSQIPNAAALGAMGQQPGGPYPPGTQQTNVEDQIRYLHDKYKK</sequence>
<feature type="region of interest" description="Disordered" evidence="7">
    <location>
        <begin position="1"/>
        <end position="30"/>
    </location>
</feature>
<evidence type="ECO:0000313" key="9">
    <source>
        <dbReference type="EMBL" id="KAK4495499.1"/>
    </source>
</evidence>
<keyword evidence="4" id="KW-0677">Repeat</keyword>
<dbReference type="InterPro" id="IPR000061">
    <property type="entry name" value="Surp"/>
</dbReference>
<feature type="region of interest" description="Disordered" evidence="7">
    <location>
        <begin position="485"/>
        <end position="518"/>
    </location>
</feature>
<keyword evidence="5" id="KW-0508">mRNA splicing</keyword>
<evidence type="ECO:0000313" key="10">
    <source>
        <dbReference type="Proteomes" id="UP001305779"/>
    </source>
</evidence>
<keyword evidence="10" id="KW-1185">Reference proteome</keyword>
<dbReference type="Pfam" id="PF12230">
    <property type="entry name" value="PRP21_like_P"/>
    <property type="match status" value="1"/>
</dbReference>
<evidence type="ECO:0000256" key="4">
    <source>
        <dbReference type="ARBA" id="ARBA00022737"/>
    </source>
</evidence>
<gene>
    <name evidence="9" type="ORF">PRZ48_013831</name>
</gene>
<dbReference type="Proteomes" id="UP001305779">
    <property type="component" value="Unassembled WGS sequence"/>
</dbReference>
<dbReference type="SUPFAM" id="SSF109905">
    <property type="entry name" value="Surp module (SWAP domain)"/>
    <property type="match status" value="2"/>
</dbReference>
<dbReference type="PANTHER" id="PTHR15316:SF1">
    <property type="entry name" value="SPLICING FACTOR 3A SUBUNIT 1"/>
    <property type="match status" value="1"/>
</dbReference>
<dbReference type="PANTHER" id="PTHR15316">
    <property type="entry name" value="SPLICEOSOME ASSOCIATED PROTEIN 114/SWAP SPLICING FACTOR-RELATED"/>
    <property type="match status" value="1"/>
</dbReference>